<evidence type="ECO:0000313" key="1">
    <source>
        <dbReference type="EMBL" id="KAH9697774.1"/>
    </source>
</evidence>
<gene>
    <name evidence="1" type="ORF">KPL71_023749</name>
</gene>
<proteinExistence type="predicted"/>
<organism evidence="1 2">
    <name type="scientific">Citrus sinensis</name>
    <name type="common">Sweet orange</name>
    <name type="synonym">Citrus aurantium var. sinensis</name>
    <dbReference type="NCBI Taxonomy" id="2711"/>
    <lineage>
        <taxon>Eukaryota</taxon>
        <taxon>Viridiplantae</taxon>
        <taxon>Streptophyta</taxon>
        <taxon>Embryophyta</taxon>
        <taxon>Tracheophyta</taxon>
        <taxon>Spermatophyta</taxon>
        <taxon>Magnoliopsida</taxon>
        <taxon>eudicotyledons</taxon>
        <taxon>Gunneridae</taxon>
        <taxon>Pentapetalae</taxon>
        <taxon>rosids</taxon>
        <taxon>malvids</taxon>
        <taxon>Sapindales</taxon>
        <taxon>Rutaceae</taxon>
        <taxon>Aurantioideae</taxon>
        <taxon>Citrus</taxon>
    </lineage>
</organism>
<comment type="caution">
    <text evidence="1">The sequence shown here is derived from an EMBL/GenBank/DDBJ whole genome shotgun (WGS) entry which is preliminary data.</text>
</comment>
<protein>
    <submittedName>
        <fullName evidence="1">Uncharacterized protein</fullName>
    </submittedName>
</protein>
<accession>A0ACB8IKR0</accession>
<name>A0ACB8IKR0_CITSI</name>
<sequence>MLQTVGQFNGLPNEDPHLHLKLFLEVSDAFKIFGATQDALRLRLFPYSLRDRARAWLNSLPSDSITTWNELADKFLMKYFPTTKNAKLQNEITSFHQLEDESLYEAWERFKELLRRCPHHGIPCCIQLETFYNGLNPSTRLMMDALANGALLSKSYTEAYEILERIANNNYQWPSARPPATRGSAGVHNIDAITALSAQVTSLTNMVKAMTSAPTTVKQVAEPSCVYCGEEHDFDNCPGSPTSVNYLGVGECRPTTVTLQLADRSHAYPEGKIEDVLVKVDKFIFPVDFIVLDFEVDKERNPDEVEDCNFLSVVDFVIADRMDRCCSNVLDKVTIFEDVEEEDVAVIQTDWLDKKQSDRHNKFIEHLNLLDREVKITLPSIESPPTLELKLLPSHLKYASLADRMDRCCSNALDKVTTFEDVEEEDVVVIQTDWLEKKQSDKHNRSRTESSRFAWKIQKNNWMDHDRYKGIVLGHKISKNGIGVDKAKIEVIDKLPPPTSVKGIRSFLGHAGFYRRFIKDFSKVAKPLCSLLEHDKPFHFDKDYLQAFGELKKALITALVVISPDWTLPFELMCDASDHSMGAVLGQRKDKVFHSIYYASKTFTPTQINYTTTEKELLAVVFAFDKFRAYLVGTKVTVYTDHAAIKYLISNKDAKPRLIRWILLLQEFDLEIKYRKGTENQVADHLSRLEADTSTLTRRSITETFPDEQLLAIQQAQMLQHSGPHESCHVATYGGHFGGHKIAAKVLQSGYYWPTIFKDAYEFVKCCDMCQRTGNITKRHEMPLTNILEVEVFYVWGIDFMGPFPPSFGNLYILVAVDYVSKWVEAAALPTNDAKSVVAFLQKNIFPRFGISRAIISDEGTHFCNKVFAAAMVKCGVRHKVATAYHPQSNGQNNIQNSTRHVSLPNCLWKGLSFELEHKAHWALKKLNWDIHAATEQRKLQLYTTLIILKLFSNVETNSLELCKQFINAAAKRGWLEFCNHPRDPVLPVVKEFYANLVSPDKHNILVRNTLVPLDSCIINVFYNLPAEINCEYAKLRDKLTLKSWNTIFTTLTIEVASWANEEGLVVNRIDLKPIAKVWVKFLKSRLMPITHTTTVSQERLVLLYIIVRGLPKDVGSIIATEIQDCAVKTHRTAALLFPSLITSICVVFSVRLVARDDHVKNNGAFTTHTIERVAGESAGTTPEPAVQYNFDTNTTGAPAEATAEATATDEPAEDAAAEPQAEVESKDAEPSDPPEEEGDKSETDSSPIEAEDNLEKERAEPTIPTQKDKGKAKMATPPTSEDEKEQVDAELAAVAARAMPTPEQAKQLLAIIAAITAEGHAADALTQIPPQQTPSQPIRTSPR</sequence>
<keyword evidence="2" id="KW-1185">Reference proteome</keyword>
<dbReference type="Proteomes" id="UP000829398">
    <property type="component" value="Chromosome 8"/>
</dbReference>
<evidence type="ECO:0000313" key="2">
    <source>
        <dbReference type="Proteomes" id="UP000829398"/>
    </source>
</evidence>
<reference evidence="2" key="1">
    <citation type="journal article" date="2023" name="Hortic. Res.">
        <title>A chromosome-level phased genome enabling allele-level studies in sweet orange: a case study on citrus Huanglongbing tolerance.</title>
        <authorList>
            <person name="Wu B."/>
            <person name="Yu Q."/>
            <person name="Deng Z."/>
            <person name="Duan Y."/>
            <person name="Luo F."/>
            <person name="Gmitter F. Jr."/>
        </authorList>
    </citation>
    <scope>NUCLEOTIDE SEQUENCE [LARGE SCALE GENOMIC DNA]</scope>
    <source>
        <strain evidence="2">cv. Valencia</strain>
    </source>
</reference>
<dbReference type="EMBL" id="CM039177">
    <property type="protein sequence ID" value="KAH9697774.1"/>
    <property type="molecule type" value="Genomic_DNA"/>
</dbReference>